<dbReference type="GO" id="GO:0005975">
    <property type="term" value="P:carbohydrate metabolic process"/>
    <property type="evidence" value="ECO:0007669"/>
    <property type="project" value="UniProtKB-ARBA"/>
</dbReference>
<dbReference type="SUPFAM" id="SSF49464">
    <property type="entry name" value="Carboxypeptidase regulatory domain-like"/>
    <property type="match status" value="1"/>
</dbReference>
<dbReference type="GO" id="GO:0004180">
    <property type="term" value="F:carboxypeptidase activity"/>
    <property type="evidence" value="ECO:0007669"/>
    <property type="project" value="UniProtKB-KW"/>
</dbReference>
<reference evidence="4" key="1">
    <citation type="submission" date="2016-10" db="EMBL/GenBank/DDBJ databases">
        <authorList>
            <person name="Varghese N."/>
            <person name="Submissions S."/>
        </authorList>
    </citation>
    <scope>NUCLEOTIDE SEQUENCE [LARGE SCALE GENOMIC DNA]</scope>
    <source>
        <strain evidence="4">CGMCC 4.6858</strain>
    </source>
</reference>
<dbReference type="SUPFAM" id="SSF49478">
    <property type="entry name" value="Cna protein B-type domain"/>
    <property type="match status" value="1"/>
</dbReference>
<dbReference type="STRING" id="1045774.SAMN05421872_11125"/>
<evidence type="ECO:0000256" key="1">
    <source>
        <dbReference type="SAM" id="MobiDB-lite"/>
    </source>
</evidence>
<dbReference type="RefSeq" id="WP_090859702.1">
    <property type="nucleotide sequence ID" value="NZ_FMZM01000011.1"/>
</dbReference>
<accession>A0A1G6XPK7</accession>
<name>A0A1G6XPK7_9ACTN</name>
<evidence type="ECO:0000256" key="2">
    <source>
        <dbReference type="SAM" id="Phobius"/>
    </source>
</evidence>
<feature type="transmembrane region" description="Helical" evidence="2">
    <location>
        <begin position="233"/>
        <end position="255"/>
    </location>
</feature>
<dbReference type="OrthoDB" id="3760580at2"/>
<dbReference type="Gene3D" id="2.60.40.1120">
    <property type="entry name" value="Carboxypeptidase-like, regulatory domain"/>
    <property type="match status" value="4"/>
</dbReference>
<dbReference type="Gene3D" id="2.60.40.10">
    <property type="entry name" value="Immunoglobulins"/>
    <property type="match status" value="1"/>
</dbReference>
<dbReference type="InterPro" id="IPR008969">
    <property type="entry name" value="CarboxyPept-like_regulatory"/>
</dbReference>
<proteinExistence type="predicted"/>
<keyword evidence="2" id="KW-0472">Membrane</keyword>
<protein>
    <submittedName>
        <fullName evidence="3">Carboxypeptidase regulatory-like domain-containing protein</fullName>
    </submittedName>
</protein>
<feature type="compositionally biased region" description="Polar residues" evidence="1">
    <location>
        <begin position="1697"/>
        <end position="1721"/>
    </location>
</feature>
<evidence type="ECO:0000313" key="4">
    <source>
        <dbReference type="Proteomes" id="UP000199034"/>
    </source>
</evidence>
<dbReference type="EMBL" id="FMZM01000011">
    <property type="protein sequence ID" value="SDD79952.1"/>
    <property type="molecule type" value="Genomic_DNA"/>
</dbReference>
<dbReference type="Proteomes" id="UP000199034">
    <property type="component" value="Unassembled WGS sequence"/>
</dbReference>
<sequence>MSERPLGSEPAPLLGVDAQFATGAAATSVLRVAVRNAASEPRVLSVAALGIDPAWVDGAQRTGVLAPGETGTVEFRVTPPLGTLPARYPLILAAQALDPTTGRPTSTSTGSAESVLVVNPRSQLTLEVTPRDLRMIAAKKFTVELRNQGTVRSKVDLLLQSSSGVVFRLPRQVSVPPGKTVKLRGSVRARRPYMVGAKISHSFTLTARGTESVKHVDGQVVQRAAIGPSMLKALMLALVIVVWVGAAVVFIPALAQKVRSSSEESAAASAPGADGGAEAEAAGGAGSGSEEEAGAEGGGEGGDADAGKKDELQLTGTVGGTAPEDVTVRLEPTSLVDEQAQGGAGVGVDNAALERTGMRLASATVRGKARDREIPERSVVTADDGSWAFPAVRTPGYYLVSFTKPGYQTQRFVVDSSSEAAAEPLEFELAAGQGSMSGRITGPGGKAVGGATITISDGTNTVTTSSNSQGDVGAWAITGLSSPSTYVVTATTHGMSSESRVVTLAAGASGSADLKLVAGVATLTGLVRVPGLQNNKPVGLGGLTVGVDDGKGQVRTATTLTVAGDGRGTYSIPALPAPGNYTVTFSGDGYQSQTRRLSLAAGDAGAVRNVTLNPATGSLSGKVYLGNRRTGLENAAMTLENADHTYKTTSTQTATSTGDYAFSGVAPGTYVLTTRYFGQTTDHVSVKIEAGVPEKSFDRILRPETGSGLPSASSLTGSVIDAQNGQDLAVCARVPDETDVFERCLKAEVDDPGVTRGGKTDPADHYETTFAPNEAYELPDPDTHAGAGLRPGLHTVTVTAPGYESGSVDVRIGQDAPVVAPIMQLNRAPIVTGTISGSAPADPDLFPSPVVDSCVWVLDGVATQDQTDALDDCASSIETGDCAPLSAPYDGSQTSAARGKWCAAVTDTARDFSVQVPKSGRYTLWIEPLNPEWASPPARELDLQAGETEDHDSTLNRYGLLRLTVLAPNDADALVAGTRLPVTVRTGTLASGLTIPDTDATSGTTVVRGLQNLAQYTFGSASTVRVDPNDPEAGYASVTGTVTVNVAFNEIRSETLRLTDKVPYFLGRVRGKFDLDRVNVPGARVVIKAASSFNSNDEPDYPAARIDVRTDKVACFGVRSDEDANRGTTPCHAPTELDLDAPGTPALTGTYWPSGTSHNQTLRTAFANEVTVTADGYDDLHVTRKAFQTKGITDFVLVPSYVDFGATVALSPRPAGAATGGDPTWSDGTVEVIGQPADTGTITAQLQLGSGPREGAITWNDSRAGSTGKVRPGTYQIRVSGVTGWEADTGTLSCRTASTCTWIEPVVLVEQGTVKVTVVDPEGVAVDKAAVTENRSKLRVETPASGVATFRNLSPATGTVADTRTFRVQAPGFRFGTTSATNGPNDVVEMRCAAPGQTGGPRTPLLAIGSGLETSCTITLHERLTTIKGNLTGVLDAEPAQPQDTAPDAATERLGGYEVQLTRCTTGTCVGADLETATTMRQTTPLGAATLGSFTFTGTNEKENLTGGTYLLRATQVPPGYQRPTGPTGGRVIVVAPDVDESSADPDQRRGIRRVDALVYADLVTFDVRVTDQHNRPVTDATVRVARTLEESSTGGRAPNDLSQVANGIYRYTGMLPGRWYVRATADGMQTTSYSLNTVSSGGSVVDFKVTRTAAKVSGTTYVTPTTALGGVVVTLTCRTDGSKPPAAAGCRGSAPALSTTGDELRTTTAESGSGRPTGSYSFGSVPAGDYVITFTKPGHTTYTDAALTLADEQQKTIDPQMPIVVRDVRVQVQPSHSAPELSGLKVELRPMPGTVAPIQQTTPDSTYVAQFSQVPSGCWEVVVLPPSGHRGTAGTVSGSPNVPELGCPAGTTLQVPAVSDTAPLELTVPFAESLLAFSQRVQTSWSGHVPPTPTYTVTRVGGPALSLTVTATSGRLWLPPGTYDVAFGLPTGEDAFWTLPSTQRVELLPSTTPPLEFVVEEKDFEVTVSIPSLPAGETGRILISPGDGQTASYPYDADEFDLAVPPTDPLAGGTSGGSLRVTLPRGNWIIRGSWSTGPDGDEFDIQGPRTVTLGNAVP</sequence>
<dbReference type="InterPro" id="IPR013783">
    <property type="entry name" value="Ig-like_fold"/>
</dbReference>
<keyword evidence="2" id="KW-1133">Transmembrane helix</keyword>
<dbReference type="Pfam" id="PF13620">
    <property type="entry name" value="CarboxypepD_reg"/>
    <property type="match status" value="1"/>
</dbReference>
<feature type="compositionally biased region" description="Low complexity" evidence="1">
    <location>
        <begin position="266"/>
        <end position="282"/>
    </location>
</feature>
<feature type="region of interest" description="Disordered" evidence="1">
    <location>
        <begin position="1687"/>
        <end position="1721"/>
    </location>
</feature>
<keyword evidence="3" id="KW-0645">Protease</keyword>
<gene>
    <name evidence="3" type="ORF">SAMN05421872_11125</name>
</gene>
<feature type="region of interest" description="Disordered" evidence="1">
    <location>
        <begin position="2040"/>
        <end position="2059"/>
    </location>
</feature>
<organism evidence="3 4">
    <name type="scientific">Nocardioides lianchengensis</name>
    <dbReference type="NCBI Taxonomy" id="1045774"/>
    <lineage>
        <taxon>Bacteria</taxon>
        <taxon>Bacillati</taxon>
        <taxon>Actinomycetota</taxon>
        <taxon>Actinomycetes</taxon>
        <taxon>Propionibacteriales</taxon>
        <taxon>Nocardioidaceae</taxon>
        <taxon>Nocardioides</taxon>
    </lineage>
</organism>
<keyword evidence="3" id="KW-0378">Hydrolase</keyword>
<keyword evidence="2" id="KW-0812">Transmembrane</keyword>
<feature type="region of interest" description="Disordered" evidence="1">
    <location>
        <begin position="266"/>
        <end position="308"/>
    </location>
</feature>
<keyword evidence="4" id="KW-1185">Reference proteome</keyword>
<evidence type="ECO:0000313" key="3">
    <source>
        <dbReference type="EMBL" id="SDD79952.1"/>
    </source>
</evidence>
<keyword evidence="3" id="KW-0121">Carboxypeptidase</keyword>